<dbReference type="PANTHER" id="PTHR42760:SF40">
    <property type="entry name" value="3-OXOACYL-[ACYL-CARRIER-PROTEIN] REDUCTASE, CHLOROPLASTIC"/>
    <property type="match status" value="1"/>
</dbReference>
<dbReference type="PRINTS" id="PR00080">
    <property type="entry name" value="SDRFAMILY"/>
</dbReference>
<evidence type="ECO:0000313" key="3">
    <source>
        <dbReference type="EMBL" id="MCW6534789.1"/>
    </source>
</evidence>
<dbReference type="PROSITE" id="PS00061">
    <property type="entry name" value="ADH_SHORT"/>
    <property type="match status" value="1"/>
</dbReference>
<dbReference type="CDD" id="cd05233">
    <property type="entry name" value="SDR_c"/>
    <property type="match status" value="1"/>
</dbReference>
<dbReference type="Gene3D" id="3.40.50.720">
    <property type="entry name" value="NAD(P)-binding Rossmann-like Domain"/>
    <property type="match status" value="1"/>
</dbReference>
<proteinExistence type="inferred from homology"/>
<dbReference type="SUPFAM" id="SSF51735">
    <property type="entry name" value="NAD(P)-binding Rossmann-fold domains"/>
    <property type="match status" value="1"/>
</dbReference>
<dbReference type="InterPro" id="IPR036291">
    <property type="entry name" value="NAD(P)-bd_dom_sf"/>
</dbReference>
<dbReference type="GO" id="GO:0016616">
    <property type="term" value="F:oxidoreductase activity, acting on the CH-OH group of donors, NAD or NADP as acceptor"/>
    <property type="evidence" value="ECO:0007669"/>
    <property type="project" value="UniProtKB-ARBA"/>
</dbReference>
<dbReference type="FunFam" id="3.40.50.720:FF:000084">
    <property type="entry name" value="Short-chain dehydrogenase reductase"/>
    <property type="match status" value="1"/>
</dbReference>
<evidence type="ECO:0000256" key="1">
    <source>
        <dbReference type="ARBA" id="ARBA00006484"/>
    </source>
</evidence>
<dbReference type="Pfam" id="PF13561">
    <property type="entry name" value="adh_short_C2"/>
    <property type="match status" value="1"/>
</dbReference>
<feature type="domain" description="Ketoreductase" evidence="2">
    <location>
        <begin position="17"/>
        <end position="189"/>
    </location>
</feature>
<dbReference type="PANTHER" id="PTHR42760">
    <property type="entry name" value="SHORT-CHAIN DEHYDROGENASES/REDUCTASES FAMILY MEMBER"/>
    <property type="match status" value="1"/>
</dbReference>
<keyword evidence="4" id="KW-1185">Reference proteome</keyword>
<dbReference type="InterPro" id="IPR057326">
    <property type="entry name" value="KR_dom"/>
</dbReference>
<dbReference type="PRINTS" id="PR00081">
    <property type="entry name" value="GDHRDH"/>
</dbReference>
<dbReference type="InterPro" id="IPR002347">
    <property type="entry name" value="SDR_fam"/>
</dbReference>
<dbReference type="AlphaFoldDB" id="A0AA41ZDB3"/>
<comment type="similarity">
    <text evidence="1">Belongs to the short-chain dehydrogenases/reductases (SDR) family.</text>
</comment>
<dbReference type="Proteomes" id="UP001165565">
    <property type="component" value="Unassembled WGS sequence"/>
</dbReference>
<comment type="caution">
    <text evidence="3">The sequence shown here is derived from an EMBL/GenBank/DDBJ whole genome shotgun (WGS) entry which is preliminary data.</text>
</comment>
<dbReference type="RefSeq" id="WP_265268614.1">
    <property type="nucleotide sequence ID" value="NZ_JANFAV010000004.1"/>
</dbReference>
<dbReference type="SMART" id="SM00822">
    <property type="entry name" value="PKS_KR"/>
    <property type="match status" value="1"/>
</dbReference>
<accession>A0AA41ZDB3</accession>
<protein>
    <submittedName>
        <fullName evidence="3">SDR family oxidoreductase</fullName>
    </submittedName>
</protein>
<evidence type="ECO:0000259" key="2">
    <source>
        <dbReference type="SMART" id="SM00822"/>
    </source>
</evidence>
<sequence>MEDAQGMSVDPLNFAGRVVVVTGASRGIGRAIATRFAAAGATVIGFGRSVPAESLGYEFQACDVRDPEAVRAAIDAIGAAHGRIDAVINNAGGSPESDAATASPRFAERVIALNLLGPLYVAQAAHRWMQANGGAIVNIASVSATRPSPGTAVYAAAKAGLVQLTRSLAQEWGPTVRLNSIIVGYIATEDVATTYGSADAQAAIADTLGLRRLGRPEEIADAALFLASPMASYVSGASLAADGGNEWPSFLAILKAHSGK</sequence>
<dbReference type="EMBL" id="JANFAV010000004">
    <property type="protein sequence ID" value="MCW6534789.1"/>
    <property type="molecule type" value="Genomic_DNA"/>
</dbReference>
<organism evidence="3 4">
    <name type="scientific">Sphingomonas lycopersici</name>
    <dbReference type="NCBI Taxonomy" id="2951807"/>
    <lineage>
        <taxon>Bacteria</taxon>
        <taxon>Pseudomonadati</taxon>
        <taxon>Pseudomonadota</taxon>
        <taxon>Alphaproteobacteria</taxon>
        <taxon>Sphingomonadales</taxon>
        <taxon>Sphingomonadaceae</taxon>
        <taxon>Sphingomonas</taxon>
    </lineage>
</organism>
<dbReference type="InterPro" id="IPR020904">
    <property type="entry name" value="Sc_DH/Rdtase_CS"/>
</dbReference>
<evidence type="ECO:0000313" key="4">
    <source>
        <dbReference type="Proteomes" id="UP001165565"/>
    </source>
</evidence>
<reference evidence="3" key="1">
    <citation type="submission" date="2022-06" db="EMBL/GenBank/DDBJ databases">
        <title>Sphingomonas sp. nov. isolated from rhizosphere soil of tomato.</title>
        <authorList>
            <person name="Dong H."/>
            <person name="Gao R."/>
        </authorList>
    </citation>
    <scope>NUCLEOTIDE SEQUENCE</scope>
    <source>
        <strain evidence="3">MMSM24</strain>
    </source>
</reference>
<dbReference type="GO" id="GO:0030497">
    <property type="term" value="P:fatty acid elongation"/>
    <property type="evidence" value="ECO:0007669"/>
    <property type="project" value="TreeGrafter"/>
</dbReference>
<gene>
    <name evidence="3" type="ORF">NEE01_08330</name>
</gene>
<dbReference type="NCBIfam" id="NF005893">
    <property type="entry name" value="PRK07856.1"/>
    <property type="match status" value="1"/>
</dbReference>
<name>A0AA41ZDB3_9SPHN</name>